<feature type="compositionally biased region" description="Polar residues" evidence="1">
    <location>
        <begin position="358"/>
        <end position="369"/>
    </location>
</feature>
<protein>
    <recommendedName>
        <fullName evidence="4">CASP8-associated protein 2</fullName>
    </recommendedName>
</protein>
<dbReference type="PANTHER" id="PTHR15489:SF2">
    <property type="entry name" value="CASP8-ASSOCIATED PROTEIN 2"/>
    <property type="match status" value="1"/>
</dbReference>
<feature type="compositionally biased region" description="Polar residues" evidence="1">
    <location>
        <begin position="699"/>
        <end position="708"/>
    </location>
</feature>
<reference evidence="2 3" key="1">
    <citation type="submission" date="2021-06" db="EMBL/GenBank/DDBJ databases">
        <authorList>
            <person name="Palmer J.M."/>
        </authorList>
    </citation>
    <scope>NUCLEOTIDE SEQUENCE [LARGE SCALE GENOMIC DNA]</scope>
    <source>
        <strain evidence="2 3">AS_MEX2019</strain>
        <tissue evidence="2">Muscle</tissue>
    </source>
</reference>
<feature type="compositionally biased region" description="Basic residues" evidence="1">
    <location>
        <begin position="46"/>
        <end position="55"/>
    </location>
</feature>
<dbReference type="PANTHER" id="PTHR15489">
    <property type="entry name" value="CASPASE 8 ASSOCIATED PROTEIN 2"/>
    <property type="match status" value="1"/>
</dbReference>
<feature type="compositionally biased region" description="Polar residues" evidence="1">
    <location>
        <begin position="622"/>
        <end position="650"/>
    </location>
</feature>
<feature type="compositionally biased region" description="Polar residues" evidence="1">
    <location>
        <begin position="64"/>
        <end position="76"/>
    </location>
</feature>
<feature type="region of interest" description="Disordered" evidence="1">
    <location>
        <begin position="699"/>
        <end position="735"/>
    </location>
</feature>
<dbReference type="Gene3D" id="1.10.10.60">
    <property type="entry name" value="Homeodomain-like"/>
    <property type="match status" value="1"/>
</dbReference>
<feature type="compositionally biased region" description="Basic residues" evidence="1">
    <location>
        <begin position="114"/>
        <end position="125"/>
    </location>
</feature>
<name>A0ABV0ZD78_9TELE</name>
<organism evidence="2 3">
    <name type="scientific">Ameca splendens</name>
    <dbReference type="NCBI Taxonomy" id="208324"/>
    <lineage>
        <taxon>Eukaryota</taxon>
        <taxon>Metazoa</taxon>
        <taxon>Chordata</taxon>
        <taxon>Craniata</taxon>
        <taxon>Vertebrata</taxon>
        <taxon>Euteleostomi</taxon>
        <taxon>Actinopterygii</taxon>
        <taxon>Neopterygii</taxon>
        <taxon>Teleostei</taxon>
        <taxon>Neoteleostei</taxon>
        <taxon>Acanthomorphata</taxon>
        <taxon>Ovalentaria</taxon>
        <taxon>Atherinomorphae</taxon>
        <taxon>Cyprinodontiformes</taxon>
        <taxon>Goodeidae</taxon>
        <taxon>Ameca</taxon>
    </lineage>
</organism>
<accession>A0ABV0ZD78</accession>
<feature type="compositionally biased region" description="Basic and acidic residues" evidence="1">
    <location>
        <begin position="215"/>
        <end position="226"/>
    </location>
</feature>
<evidence type="ECO:0000313" key="2">
    <source>
        <dbReference type="EMBL" id="MEQ2303737.1"/>
    </source>
</evidence>
<feature type="region of interest" description="Disordered" evidence="1">
    <location>
        <begin position="1"/>
        <end position="226"/>
    </location>
</feature>
<feature type="region of interest" description="Disordered" evidence="1">
    <location>
        <begin position="534"/>
        <end position="563"/>
    </location>
</feature>
<feature type="compositionally biased region" description="Low complexity" evidence="1">
    <location>
        <begin position="477"/>
        <end position="486"/>
    </location>
</feature>
<dbReference type="SUPFAM" id="SSF46689">
    <property type="entry name" value="Homeodomain-like"/>
    <property type="match status" value="1"/>
</dbReference>
<evidence type="ECO:0000256" key="1">
    <source>
        <dbReference type="SAM" id="MobiDB-lite"/>
    </source>
</evidence>
<dbReference type="Pfam" id="PF21227">
    <property type="entry name" value="Myb_DNA-binding_7"/>
    <property type="match status" value="1"/>
</dbReference>
<feature type="region of interest" description="Disordered" evidence="1">
    <location>
        <begin position="599"/>
        <end position="660"/>
    </location>
</feature>
<feature type="compositionally biased region" description="Basic and acidic residues" evidence="1">
    <location>
        <begin position="1116"/>
        <end position="1136"/>
    </location>
</feature>
<feature type="compositionally biased region" description="Basic and acidic residues" evidence="1">
    <location>
        <begin position="339"/>
        <end position="357"/>
    </location>
</feature>
<feature type="compositionally biased region" description="Polar residues" evidence="1">
    <location>
        <begin position="199"/>
        <end position="214"/>
    </location>
</feature>
<feature type="compositionally biased region" description="Basic and acidic residues" evidence="1">
    <location>
        <begin position="26"/>
        <end position="37"/>
    </location>
</feature>
<feature type="compositionally biased region" description="Polar residues" evidence="1">
    <location>
        <begin position="1529"/>
        <end position="1543"/>
    </location>
</feature>
<feature type="compositionally biased region" description="Polar residues" evidence="1">
    <location>
        <begin position="1499"/>
        <end position="1518"/>
    </location>
</feature>
<feature type="compositionally biased region" description="Basic residues" evidence="1">
    <location>
        <begin position="1636"/>
        <end position="1649"/>
    </location>
</feature>
<feature type="compositionally biased region" description="Polar residues" evidence="1">
    <location>
        <begin position="534"/>
        <end position="543"/>
    </location>
</feature>
<feature type="region of interest" description="Disordered" evidence="1">
    <location>
        <begin position="1484"/>
        <end position="1673"/>
    </location>
</feature>
<feature type="compositionally biased region" description="Basic and acidic residues" evidence="1">
    <location>
        <begin position="1064"/>
        <end position="1075"/>
    </location>
</feature>
<proteinExistence type="predicted"/>
<feature type="compositionally biased region" description="Polar residues" evidence="1">
    <location>
        <begin position="1"/>
        <end position="23"/>
    </location>
</feature>
<evidence type="ECO:0008006" key="4">
    <source>
        <dbReference type="Google" id="ProtNLM"/>
    </source>
</evidence>
<sequence length="1746" mass="194115">MEKQNTGLSTENNRLKKNISSLLRTARQEVVRKDAEIQRLSQGTQRFHHHLTRTKSIRDPSSAGRPSTTCSSTRTLSPLHPPPPNSQSKEEPLLADAPQPSTKETCHFNNSIKPLRHNHSKRKHVGQVGDIQTESDRHEPRDREEKCQCHRRLGNCLHHNKDSDHKQSHKEDKDTGQGHDSRSHKNRKYQNVERHSRSDGTQSSSQERFYTAASSEHKKQGDKVQRTDKATCVSLEHNTVPDYQSGGSCSSEYGKISKGHRYDKWSKSKDKKSSSPDLPPKRCGDGTKERERNRQKYYHKSVDRRREGEIRTRHHRRSSQEESSREREKQRAKQSGKVDVCKEGRLEKKSKDVKRSCENPNPDSNISMDGNNSNRKLCFMEVLNLTLSPIKKHLLPRDGTPEELPKVDYVEDRSAQKDSQPNINDMYIIDEVDNSEVAEQSTEDLKAQSTRKTSNKFDVEDLKEHARNVTASPGKTSSSSPQSHSQDTAEDERTVLHTTQSPKSCSLKAVHDSKLCEEQSLLVSNGQITEHGQLEVTESSQPSNPSPHMLEQHKSTDVQTTQSEHVADLSADVTEAADVHSDESPVPQSVIQDVVNEAAASPQPKGANDMEDMSETSRIEDQQWQQNVSPSMSQQGLCLPSSTSVSQGNNHHGREECSKDLDSVSSTICLDSLSPKGLSLTEAIDIMTQTNVGSCDGKTVTSQPNSSVGCIGVSKVSSTTEEDTSPEKYSTPTVTPTKICSQDYNTEPSSSVSLPHDEDSMMHTLSNLKRIPEAISPLRSPVQIAKRSGLHLQSRLGHVKSLQKELSTTAAETTSKKLDVNKENKYPGSPAHRDAQNVVNTVPEQTSGHFDTELEEGEILSESDEATSSSPVPATKRAKLTEPVRNKPSLTSFLGKNPEECQVAPKESLDSAAVSTQSPRSRFKTICPTASKASFSTVEEIMETFKLVRREMRKKYMKLHKTFPKKSFYGVMDNFQKSFLEFVDGAQFGQICDEAEKLKSKLRKLIASVFNKVLNNGIVKRIFEQQAVNLKQKLWDFVDVQVDYLFMDIQTTLKSLCQPVMSPTEDKRSRGERVEPQQAPLKKPLCKQNKAHSPISSLNRTKSRALVPYRTGLGSRGKDIRMSRSEKDGTSHVHPPEHVNTQAAVEFLSCNNLPLSPEKNNMSPLVISQNGSMLDKTDFQLLTEQQASNLTFNLVRDSQMGEIFKCLLQGSDLLESTGVSGDTTWSIDTPRKDGERFLGFTTPSKFHSPSKSDTSSRLIATWSSISPRKRSSPCAKDQIPLNPALFDESCLLEVPSENRALLQGSLTAEKSYSILAEDLAVSLTIPSPLKSDNHLSFLQPAGIGLRVASTPDSVISAHIGEDALLDGEDATEQDIHLSLDNSSCSSKDSTTSETPVSDLVFKPDVPMQALVIEKSNDHFIVKIQQVNTTAETTLVAEESLSQVLIEQDQQHKDDDAAGQECQNDTITCTDLPSENKFCLTESPGVCQPNTRSDAPEQRVTLQNNPSNQRQDISTQSGKTPPKTAPLDDSLNTSFPSPHSVTGTDESRTQLGVEVTPPKEIPFKSLKQIGSSKRTAFSSRVLSTPLSPNTNQESPASQTLFYDSSRDETNVSESEKSLTIDTSSSSEKPQRGCEQLRKRKRRQEKMKTKRSKTEKSLQEASPSNKPSPVALSPSSLSAKNIVRKKGEVVMAWTRDEDRSILMYLKTKGSSRETFSALSEKLNKPSSQIAERFYQLMKLFKKQEKMDT</sequence>
<feature type="region of interest" description="Disordered" evidence="1">
    <location>
        <begin position="1113"/>
        <end position="1136"/>
    </location>
</feature>
<feature type="compositionally biased region" description="Basic and acidic residues" evidence="1">
    <location>
        <begin position="260"/>
        <end position="311"/>
    </location>
</feature>
<feature type="compositionally biased region" description="Polar residues" evidence="1">
    <location>
        <begin position="99"/>
        <end position="112"/>
    </location>
</feature>
<dbReference type="EMBL" id="JAHRIP010058066">
    <property type="protein sequence ID" value="MEQ2303737.1"/>
    <property type="molecule type" value="Genomic_DNA"/>
</dbReference>
<keyword evidence="3" id="KW-1185">Reference proteome</keyword>
<feature type="region of interest" description="Disordered" evidence="1">
    <location>
        <begin position="239"/>
        <end position="369"/>
    </location>
</feature>
<feature type="compositionally biased region" description="Polar residues" evidence="1">
    <location>
        <begin position="1567"/>
        <end position="1601"/>
    </location>
</feature>
<gene>
    <name evidence="2" type="ORF">AMECASPLE_019946</name>
</gene>
<dbReference type="InterPro" id="IPR009057">
    <property type="entry name" value="Homeodomain-like_sf"/>
</dbReference>
<feature type="compositionally biased region" description="Basic and acidic residues" evidence="1">
    <location>
        <begin position="455"/>
        <end position="467"/>
    </location>
</feature>
<feature type="compositionally biased region" description="Basic and acidic residues" evidence="1">
    <location>
        <begin position="159"/>
        <end position="183"/>
    </location>
</feature>
<dbReference type="InterPro" id="IPR039674">
    <property type="entry name" value="FLASH"/>
</dbReference>
<feature type="compositionally biased region" description="Basic and acidic residues" evidence="1">
    <location>
        <begin position="1603"/>
        <end position="1617"/>
    </location>
</feature>
<feature type="region of interest" description="Disordered" evidence="1">
    <location>
        <begin position="858"/>
        <end position="898"/>
    </location>
</feature>
<evidence type="ECO:0000313" key="3">
    <source>
        <dbReference type="Proteomes" id="UP001469553"/>
    </source>
</evidence>
<dbReference type="Proteomes" id="UP001469553">
    <property type="component" value="Unassembled WGS sequence"/>
</dbReference>
<feature type="compositionally biased region" description="Basic and acidic residues" evidence="1">
    <location>
        <begin position="134"/>
        <end position="148"/>
    </location>
</feature>
<feature type="region of interest" description="Disordered" evidence="1">
    <location>
        <begin position="438"/>
        <end position="504"/>
    </location>
</feature>
<feature type="compositionally biased region" description="Polar residues" evidence="1">
    <location>
        <begin position="241"/>
        <end position="251"/>
    </location>
</feature>
<feature type="compositionally biased region" description="Basic and acidic residues" evidence="1">
    <location>
        <begin position="318"/>
        <end position="331"/>
    </location>
</feature>
<comment type="caution">
    <text evidence="2">The sequence shown here is derived from an EMBL/GenBank/DDBJ whole genome shotgun (WGS) entry which is preliminary data.</text>
</comment>
<feature type="region of interest" description="Disordered" evidence="1">
    <location>
        <begin position="1060"/>
        <end position="1101"/>
    </location>
</feature>